<gene>
    <name evidence="4" type="ORF">WKW82_16265</name>
</gene>
<dbReference type="InterPro" id="IPR045337">
    <property type="entry name" value="MmgE_PrpD_C"/>
</dbReference>
<dbReference type="Gene3D" id="3.30.1330.120">
    <property type="entry name" value="2-methylcitrate dehydratase PrpD"/>
    <property type="match status" value="1"/>
</dbReference>
<dbReference type="RefSeq" id="WP_340343350.1">
    <property type="nucleotide sequence ID" value="NZ_JBBKZT010000007.1"/>
</dbReference>
<evidence type="ECO:0000256" key="1">
    <source>
        <dbReference type="ARBA" id="ARBA00006174"/>
    </source>
</evidence>
<comment type="similarity">
    <text evidence="1">Belongs to the PrpD family.</text>
</comment>
<dbReference type="Pfam" id="PF19305">
    <property type="entry name" value="MmgE_PrpD_C"/>
    <property type="match status" value="1"/>
</dbReference>
<evidence type="ECO:0000259" key="3">
    <source>
        <dbReference type="Pfam" id="PF19305"/>
    </source>
</evidence>
<dbReference type="InterPro" id="IPR045336">
    <property type="entry name" value="MmgE_PrpD_N"/>
</dbReference>
<dbReference type="EMBL" id="JBBKZT010000007">
    <property type="protein sequence ID" value="MEJ8848215.1"/>
    <property type="molecule type" value="Genomic_DNA"/>
</dbReference>
<protein>
    <submittedName>
        <fullName evidence="4">MmgE/PrpD family protein</fullName>
    </submittedName>
</protein>
<name>A0ABU8WKZ6_9BURK</name>
<dbReference type="PANTHER" id="PTHR16943:SF8">
    <property type="entry name" value="2-METHYLCITRATE DEHYDRATASE"/>
    <property type="match status" value="1"/>
</dbReference>
<reference evidence="4 5" key="1">
    <citation type="submission" date="2024-03" db="EMBL/GenBank/DDBJ databases">
        <title>Novel species of the genus Variovorax.</title>
        <authorList>
            <person name="Liu Q."/>
            <person name="Xin Y.-H."/>
        </authorList>
    </citation>
    <scope>NUCLEOTIDE SEQUENCE [LARGE SCALE GENOMIC DNA]</scope>
    <source>
        <strain evidence="4 5">KACC 18900</strain>
    </source>
</reference>
<comment type="caution">
    <text evidence="4">The sequence shown here is derived from an EMBL/GenBank/DDBJ whole genome shotgun (WGS) entry which is preliminary data.</text>
</comment>
<dbReference type="PANTHER" id="PTHR16943">
    <property type="entry name" value="2-METHYLCITRATE DEHYDRATASE-RELATED"/>
    <property type="match status" value="1"/>
</dbReference>
<feature type="domain" description="MmgE/PrpD C-terminal" evidence="3">
    <location>
        <begin position="283"/>
        <end position="444"/>
    </location>
</feature>
<evidence type="ECO:0000313" key="4">
    <source>
        <dbReference type="EMBL" id="MEJ8848215.1"/>
    </source>
</evidence>
<dbReference type="Gene3D" id="1.10.4100.10">
    <property type="entry name" value="2-methylcitrate dehydratase PrpD"/>
    <property type="match status" value="1"/>
</dbReference>
<dbReference type="InterPro" id="IPR042183">
    <property type="entry name" value="MmgE/PrpD_sf_1"/>
</dbReference>
<dbReference type="SUPFAM" id="SSF103378">
    <property type="entry name" value="2-methylcitrate dehydratase PrpD"/>
    <property type="match status" value="1"/>
</dbReference>
<keyword evidence="5" id="KW-1185">Reference proteome</keyword>
<dbReference type="InterPro" id="IPR042188">
    <property type="entry name" value="MmgE/PrpD_sf_2"/>
</dbReference>
<dbReference type="Proteomes" id="UP001385892">
    <property type="component" value="Unassembled WGS sequence"/>
</dbReference>
<organism evidence="4 5">
    <name type="scientific">Variovorax rhizosphaerae</name>
    <dbReference type="NCBI Taxonomy" id="1836200"/>
    <lineage>
        <taxon>Bacteria</taxon>
        <taxon>Pseudomonadati</taxon>
        <taxon>Pseudomonadota</taxon>
        <taxon>Betaproteobacteria</taxon>
        <taxon>Burkholderiales</taxon>
        <taxon>Comamonadaceae</taxon>
        <taxon>Variovorax</taxon>
    </lineage>
</organism>
<dbReference type="Pfam" id="PF03972">
    <property type="entry name" value="MmgE_PrpD_N"/>
    <property type="match status" value="1"/>
</dbReference>
<accession>A0ABU8WKZ6</accession>
<evidence type="ECO:0000313" key="5">
    <source>
        <dbReference type="Proteomes" id="UP001385892"/>
    </source>
</evidence>
<sequence length="475" mass="50687">MTAAHHAPETRPTQPDLVLDLARFAANIDAAKLDHAVVEAVKTNILDTLSCALAGSSAKAIAEVSGLVQEWAGTPQADMFVFGGKYPAHHAALVNGGMSHARDYDDTHDAAILHAGVTAVPAAIAAAQLRGGVSGSELIAAVAAGLEVTCRLGVGVKVDIVESGFIYTSLLGYFGATAAAGRALGLNEEQMRNAFGIVYSSVAGNHQVTRDASLMKRLQPGLAAQAAVLAVQLAQRGIRGAQEVFDGADGFIRVYMQGRVDREVVRQDLGQRFELLNLSYKPYPCCRDTHAAVDAVLQLREQTGRPASDIETIRVGVTAPGYQMVCVPEAVRLAPRTIVEAQFSIPYTAAAAWIDGRLGIGHFSDEGLQREDILALTARVRPYVDEDIDREWSRFVTPARVVVEFRDGQTVETRIDYPKGHPKNAMTTAEFAAKSADCATFVAKPLSNDVAARLTQTVGRLESVGDVAELLRAMT</sequence>
<dbReference type="InterPro" id="IPR005656">
    <property type="entry name" value="MmgE_PrpD"/>
</dbReference>
<evidence type="ECO:0000259" key="2">
    <source>
        <dbReference type="Pfam" id="PF03972"/>
    </source>
</evidence>
<feature type="domain" description="MmgE/PrpD N-terminal" evidence="2">
    <location>
        <begin position="20"/>
        <end position="259"/>
    </location>
</feature>
<proteinExistence type="inferred from homology"/>
<dbReference type="InterPro" id="IPR036148">
    <property type="entry name" value="MmgE/PrpD_sf"/>
</dbReference>